<comment type="caution">
    <text evidence="7">The sequence shown here is derived from an EMBL/GenBank/DDBJ whole genome shotgun (WGS) entry which is preliminary data.</text>
</comment>
<name>A0ABU7TZL8_9PROT</name>
<dbReference type="SMART" id="SM00382">
    <property type="entry name" value="AAA"/>
    <property type="match status" value="1"/>
</dbReference>
<feature type="domain" description="ABC transporter" evidence="6">
    <location>
        <begin position="3"/>
        <end position="230"/>
    </location>
</feature>
<dbReference type="CDD" id="cd03214">
    <property type="entry name" value="ABC_Iron-Siderophores_B12_Hemin"/>
    <property type="match status" value="1"/>
</dbReference>
<sequence>MTLPLIQVNVTQDGQSRAVLQPFRAEIVEGAHIGVIGPNGAGKTTFLRALAGLDRSPHISVAMDGQKLSDMPRQQIARLMAFLPQSDEADRTFRARDYISLARLAVPGWHKGLMQAAAATCGITDLLDRQLGALSGGERQKVMLARCLAQQPRILLLDEPTNHLDVASRIKILHLLRELPITVICVLHDLALVPEFTSRLLLFDKGALIADASPDTIFQSDDFRTTFRLTATEITGDDGRRGYLFAPHP</sequence>
<evidence type="ECO:0000256" key="1">
    <source>
        <dbReference type="ARBA" id="ARBA00022448"/>
    </source>
</evidence>
<evidence type="ECO:0000256" key="5">
    <source>
        <dbReference type="ARBA" id="ARBA00037066"/>
    </source>
</evidence>
<gene>
    <name evidence="7" type="ORF">DOFOFD_02210</name>
</gene>
<keyword evidence="3" id="KW-0067">ATP-binding</keyword>
<dbReference type="InterPro" id="IPR003593">
    <property type="entry name" value="AAA+_ATPase"/>
</dbReference>
<keyword evidence="8" id="KW-1185">Reference proteome</keyword>
<evidence type="ECO:0000313" key="7">
    <source>
        <dbReference type="EMBL" id="MEE8657828.1"/>
    </source>
</evidence>
<evidence type="ECO:0000256" key="3">
    <source>
        <dbReference type="ARBA" id="ARBA00022840"/>
    </source>
</evidence>
<keyword evidence="4" id="KW-1278">Translocase</keyword>
<keyword evidence="1" id="KW-0813">Transport</keyword>
<dbReference type="EMBL" id="JAWJZY010000001">
    <property type="protein sequence ID" value="MEE8657828.1"/>
    <property type="molecule type" value="Genomic_DNA"/>
</dbReference>
<dbReference type="Gene3D" id="3.40.50.300">
    <property type="entry name" value="P-loop containing nucleotide triphosphate hydrolases"/>
    <property type="match status" value="1"/>
</dbReference>
<protein>
    <submittedName>
        <fullName evidence="7">ABC-type cobalamin/Fe3+-siderophores transport systems</fullName>
    </submittedName>
</protein>
<dbReference type="Pfam" id="PF00005">
    <property type="entry name" value="ABC_tran"/>
    <property type="match status" value="1"/>
</dbReference>
<dbReference type="InterPro" id="IPR003439">
    <property type="entry name" value="ABC_transporter-like_ATP-bd"/>
</dbReference>
<evidence type="ECO:0000259" key="6">
    <source>
        <dbReference type="PROSITE" id="PS50893"/>
    </source>
</evidence>
<dbReference type="Proteomes" id="UP001312908">
    <property type="component" value="Unassembled WGS sequence"/>
</dbReference>
<keyword evidence="2" id="KW-0547">Nucleotide-binding</keyword>
<dbReference type="PANTHER" id="PTHR42794">
    <property type="entry name" value="HEMIN IMPORT ATP-BINDING PROTEIN HMUV"/>
    <property type="match status" value="1"/>
</dbReference>
<accession>A0ABU7TZL8</accession>
<evidence type="ECO:0000313" key="8">
    <source>
        <dbReference type="Proteomes" id="UP001312908"/>
    </source>
</evidence>
<dbReference type="InterPro" id="IPR027417">
    <property type="entry name" value="P-loop_NTPase"/>
</dbReference>
<reference evidence="7 8" key="1">
    <citation type="submission" date="2023-10" db="EMBL/GenBank/DDBJ databases">
        <title>Sorlinia euscelidii gen. nov., sp. nov., an acetic acid bacteria isolated from the gut of Euscelidius variegatus emitter.</title>
        <authorList>
            <person name="Michoud G."/>
            <person name="Marasco R."/>
            <person name="Seferji K."/>
            <person name="Gonella E."/>
            <person name="Garuglieri E."/>
            <person name="Alma A."/>
            <person name="Mapelli F."/>
            <person name="Borin S."/>
            <person name="Daffonchio D."/>
            <person name="Crotti E."/>
        </authorList>
    </citation>
    <scope>NUCLEOTIDE SEQUENCE [LARGE SCALE GENOMIC DNA]</scope>
    <source>
        <strain evidence="7 8">EV16P</strain>
    </source>
</reference>
<comment type="function">
    <text evidence="5">Part of the ABC transporter complex HmuTUV involved in hemin import. Responsible for energy coupling to the transport system.</text>
</comment>
<organism evidence="7 8">
    <name type="scientific">Sorlinia euscelidii</name>
    <dbReference type="NCBI Taxonomy" id="3081148"/>
    <lineage>
        <taxon>Bacteria</taxon>
        <taxon>Pseudomonadati</taxon>
        <taxon>Pseudomonadota</taxon>
        <taxon>Alphaproteobacteria</taxon>
        <taxon>Acetobacterales</taxon>
        <taxon>Acetobacteraceae</taxon>
        <taxon>Sorlinia</taxon>
    </lineage>
</organism>
<dbReference type="InterPro" id="IPR017871">
    <property type="entry name" value="ABC_transporter-like_CS"/>
</dbReference>
<dbReference type="SUPFAM" id="SSF52540">
    <property type="entry name" value="P-loop containing nucleoside triphosphate hydrolases"/>
    <property type="match status" value="1"/>
</dbReference>
<proteinExistence type="predicted"/>
<dbReference type="PANTHER" id="PTHR42794:SF1">
    <property type="entry name" value="HEMIN IMPORT ATP-BINDING PROTEIN HMUV"/>
    <property type="match status" value="1"/>
</dbReference>
<dbReference type="PROSITE" id="PS50893">
    <property type="entry name" value="ABC_TRANSPORTER_2"/>
    <property type="match status" value="1"/>
</dbReference>
<evidence type="ECO:0000256" key="4">
    <source>
        <dbReference type="ARBA" id="ARBA00022967"/>
    </source>
</evidence>
<dbReference type="PROSITE" id="PS00211">
    <property type="entry name" value="ABC_TRANSPORTER_1"/>
    <property type="match status" value="1"/>
</dbReference>
<evidence type="ECO:0000256" key="2">
    <source>
        <dbReference type="ARBA" id="ARBA00022741"/>
    </source>
</evidence>